<sequence>MIDTNGAVCASALDGPGRLVARQRKSCQFEPAASVLTTPLCAFMRGQVTGAVNHRIMRALYMEVRLWRTGIGLGCTKSLFGAIAWQSALTTQECLV</sequence>
<comment type="caution">
    <text evidence="2">The sequence shown here is derived from an EMBL/GenBank/DDBJ whole genome shotgun (WGS) entry which is preliminary data.</text>
</comment>
<proteinExistence type="predicted"/>
<evidence type="ECO:0000313" key="2">
    <source>
        <dbReference type="EMBL" id="RII75551.1"/>
    </source>
</evidence>
<dbReference type="EMBL" id="QWLL01000050">
    <property type="protein sequence ID" value="RII75551.1"/>
    <property type="molecule type" value="Genomic_DNA"/>
</dbReference>
<dbReference type="Proteomes" id="UP000077242">
    <property type="component" value="Unassembled WGS sequence"/>
</dbReference>
<name>A0A177KQR4_9PSED</name>
<organism evidence="2 4">
    <name type="scientific">Pseudomonas monteilii</name>
    <dbReference type="NCBI Taxonomy" id="76759"/>
    <lineage>
        <taxon>Bacteria</taxon>
        <taxon>Pseudomonadati</taxon>
        <taxon>Pseudomonadota</taxon>
        <taxon>Gammaproteobacteria</taxon>
        <taxon>Pseudomonadales</taxon>
        <taxon>Pseudomonadaceae</taxon>
        <taxon>Pseudomonas</taxon>
    </lineage>
</organism>
<accession>A0A177KQR4</accession>
<reference evidence="2 4" key="3">
    <citation type="submission" date="2018-08" db="EMBL/GenBank/DDBJ databases">
        <title>Draft genome sequence of the cyanotroph, Pseudomonas monteilii BCN3.</title>
        <authorList>
            <person name="Jones L.B."/>
            <person name="Kunz D.A."/>
        </authorList>
    </citation>
    <scope>NUCLEOTIDE SEQUENCE [LARGE SCALE GENOMIC DNA]</scope>
    <source>
        <strain evidence="2 4">BCN3</strain>
    </source>
</reference>
<dbReference type="Proteomes" id="UP000265875">
    <property type="component" value="Unassembled WGS sequence"/>
</dbReference>
<evidence type="ECO:0000313" key="3">
    <source>
        <dbReference type="Proteomes" id="UP000077242"/>
    </source>
</evidence>
<dbReference type="AlphaFoldDB" id="A0A177KQR4"/>
<dbReference type="EMBL" id="LSTU01000012">
    <property type="protein sequence ID" value="OAH55305.1"/>
    <property type="molecule type" value="Genomic_DNA"/>
</dbReference>
<reference evidence="1" key="2">
    <citation type="submission" date="2016-02" db="EMBL/GenBank/DDBJ databases">
        <authorList>
            <person name="Kaur G."/>
            <person name="Nair G.R."/>
            <person name="Mayilraj S."/>
        </authorList>
    </citation>
    <scope>NUCLEOTIDE SEQUENCE</scope>
    <source>
        <strain evidence="1">CD10_2</strain>
    </source>
</reference>
<gene>
    <name evidence="1" type="ORF">AYJ70_05080</name>
    <name evidence="2" type="ORF">D0894_21245</name>
</gene>
<evidence type="ECO:0000313" key="4">
    <source>
        <dbReference type="Proteomes" id="UP000265875"/>
    </source>
</evidence>
<evidence type="ECO:0000313" key="1">
    <source>
        <dbReference type="EMBL" id="OAH55305.1"/>
    </source>
</evidence>
<protein>
    <submittedName>
        <fullName evidence="2">Uncharacterized protein</fullName>
    </submittedName>
</protein>
<reference evidence="3" key="1">
    <citation type="submission" date="2016-02" db="EMBL/GenBank/DDBJ databases">
        <title>Dietzia cinnamea strain CD11_5 genome sequencing and assembly.</title>
        <authorList>
            <person name="Kaur G."/>
            <person name="Nair G.R."/>
            <person name="Mayilraj S."/>
        </authorList>
    </citation>
    <scope>NUCLEOTIDE SEQUENCE [LARGE SCALE GENOMIC DNA]</scope>
    <source>
        <strain evidence="3">CD10_2</strain>
    </source>
</reference>